<reference evidence="1 2" key="1">
    <citation type="journal article" date="2024" name="G3 (Bethesda)">
        <title>Genome assembly of Hibiscus sabdariffa L. provides insights into metabolisms of medicinal natural products.</title>
        <authorList>
            <person name="Kim T."/>
        </authorList>
    </citation>
    <scope>NUCLEOTIDE SEQUENCE [LARGE SCALE GENOMIC DNA]</scope>
    <source>
        <strain evidence="1">TK-2024</strain>
        <tissue evidence="1">Old leaves</tissue>
    </source>
</reference>
<sequence>MELVSSSPFVTLIYSFIIRVSSIVSNYRNEKKKKHGLAYCVDVVGPGFIPPNHCSREGTSCVAKAKISSTEACKVPRVSRWRGWFFFLDGHF</sequence>
<dbReference type="EMBL" id="JBBPBN010000171">
    <property type="protein sequence ID" value="KAK8974212.1"/>
    <property type="molecule type" value="Genomic_DNA"/>
</dbReference>
<comment type="caution">
    <text evidence="1">The sequence shown here is derived from an EMBL/GenBank/DDBJ whole genome shotgun (WGS) entry which is preliminary data.</text>
</comment>
<evidence type="ECO:0000313" key="1">
    <source>
        <dbReference type="EMBL" id="KAK8974212.1"/>
    </source>
</evidence>
<name>A0ABR2NDH5_9ROSI</name>
<proteinExistence type="predicted"/>
<protein>
    <submittedName>
        <fullName evidence="1">Uncharacterized protein</fullName>
    </submittedName>
</protein>
<accession>A0ABR2NDH5</accession>
<organism evidence="1 2">
    <name type="scientific">Hibiscus sabdariffa</name>
    <name type="common">roselle</name>
    <dbReference type="NCBI Taxonomy" id="183260"/>
    <lineage>
        <taxon>Eukaryota</taxon>
        <taxon>Viridiplantae</taxon>
        <taxon>Streptophyta</taxon>
        <taxon>Embryophyta</taxon>
        <taxon>Tracheophyta</taxon>
        <taxon>Spermatophyta</taxon>
        <taxon>Magnoliopsida</taxon>
        <taxon>eudicotyledons</taxon>
        <taxon>Gunneridae</taxon>
        <taxon>Pentapetalae</taxon>
        <taxon>rosids</taxon>
        <taxon>malvids</taxon>
        <taxon>Malvales</taxon>
        <taxon>Malvaceae</taxon>
        <taxon>Malvoideae</taxon>
        <taxon>Hibiscus</taxon>
    </lineage>
</organism>
<gene>
    <name evidence="1" type="ORF">V6N11_034582</name>
</gene>
<dbReference type="Proteomes" id="UP001396334">
    <property type="component" value="Unassembled WGS sequence"/>
</dbReference>
<keyword evidence="2" id="KW-1185">Reference proteome</keyword>
<evidence type="ECO:0000313" key="2">
    <source>
        <dbReference type="Proteomes" id="UP001396334"/>
    </source>
</evidence>